<feature type="transmembrane region" description="Helical" evidence="1">
    <location>
        <begin position="73"/>
        <end position="93"/>
    </location>
</feature>
<keyword evidence="1" id="KW-1133">Transmembrane helix</keyword>
<keyword evidence="1" id="KW-0472">Membrane</keyword>
<feature type="transmembrane region" description="Helical" evidence="1">
    <location>
        <begin position="152"/>
        <end position="172"/>
    </location>
</feature>
<dbReference type="AlphaFoldDB" id="A0A9D2MQ27"/>
<dbReference type="EMBL" id="DWXE01000010">
    <property type="protein sequence ID" value="HJB90464.1"/>
    <property type="molecule type" value="Genomic_DNA"/>
</dbReference>
<feature type="transmembrane region" description="Helical" evidence="1">
    <location>
        <begin position="113"/>
        <end position="131"/>
    </location>
</feature>
<dbReference type="InterPro" id="IPR010540">
    <property type="entry name" value="CmpB_TMEM229"/>
</dbReference>
<feature type="transmembrane region" description="Helical" evidence="1">
    <location>
        <begin position="41"/>
        <end position="61"/>
    </location>
</feature>
<gene>
    <name evidence="2" type="ORF">H9763_03235</name>
</gene>
<evidence type="ECO:0000313" key="2">
    <source>
        <dbReference type="EMBL" id="HJB90464.1"/>
    </source>
</evidence>
<dbReference type="Proteomes" id="UP000886883">
    <property type="component" value="Unassembled WGS sequence"/>
</dbReference>
<reference evidence="2" key="1">
    <citation type="journal article" date="2021" name="PeerJ">
        <title>Extensive microbial diversity within the chicken gut microbiome revealed by metagenomics and culture.</title>
        <authorList>
            <person name="Gilroy R."/>
            <person name="Ravi A."/>
            <person name="Getino M."/>
            <person name="Pursley I."/>
            <person name="Horton D.L."/>
            <person name="Alikhan N.F."/>
            <person name="Baker D."/>
            <person name="Gharbi K."/>
            <person name="Hall N."/>
            <person name="Watson M."/>
            <person name="Adriaenssens E.M."/>
            <person name="Foster-Nyarko E."/>
            <person name="Jarju S."/>
            <person name="Secka A."/>
            <person name="Antonio M."/>
            <person name="Oren A."/>
            <person name="Chaudhuri R.R."/>
            <person name="La Ragione R."/>
            <person name="Hildebrand F."/>
            <person name="Pallen M.J."/>
        </authorList>
    </citation>
    <scope>NUCLEOTIDE SEQUENCE</scope>
    <source>
        <strain evidence="2">USAMLcec3-2134</strain>
    </source>
</reference>
<evidence type="ECO:0000313" key="3">
    <source>
        <dbReference type="Proteomes" id="UP000886883"/>
    </source>
</evidence>
<dbReference type="Pfam" id="PF06541">
    <property type="entry name" value="ABC_trans_CmpB"/>
    <property type="match status" value="1"/>
</dbReference>
<keyword evidence="1" id="KW-0812">Transmembrane</keyword>
<organism evidence="2 3">
    <name type="scientific">Candidatus Eisenbergiella merdigallinarum</name>
    <dbReference type="NCBI Taxonomy" id="2838552"/>
    <lineage>
        <taxon>Bacteria</taxon>
        <taxon>Bacillati</taxon>
        <taxon>Bacillota</taxon>
        <taxon>Clostridia</taxon>
        <taxon>Lachnospirales</taxon>
        <taxon>Lachnospiraceae</taxon>
        <taxon>Eisenbergiella</taxon>
    </lineage>
</organism>
<comment type="caution">
    <text evidence="2">The sequence shown here is derived from an EMBL/GenBank/DDBJ whole genome shotgun (WGS) entry which is preliminary data.</text>
</comment>
<name>A0A9D2MQ27_9FIRM</name>
<proteinExistence type="predicted"/>
<protein>
    <submittedName>
        <fullName evidence="2">ABC transporter permease</fullName>
    </submittedName>
</protein>
<sequence>MRKEKLTVRKLFWLFLLASFLGAVAEIAFCFLTTGHFMSRSSLVIGQFSLVWGLGVVLFTLALKWMGNPTDRALFFAGTLMGGIFEYLCSLATEALFGGVFWDYSRFRLNLGGRINLLFCIGWGAVAIAWARVLYPRLSVRVERIANRAGRLVTAALALFMIGNALLSTVALDRYMERQKGHVQEDTEMDAVMDLCFPDSRMEARYPSLKIRQKDGTLTYPGEAGDTTLKNAVSLREGRNRT</sequence>
<reference evidence="2" key="2">
    <citation type="submission" date="2021-04" db="EMBL/GenBank/DDBJ databases">
        <authorList>
            <person name="Gilroy R."/>
        </authorList>
    </citation>
    <scope>NUCLEOTIDE SEQUENCE</scope>
    <source>
        <strain evidence="2">USAMLcec3-2134</strain>
    </source>
</reference>
<evidence type="ECO:0000256" key="1">
    <source>
        <dbReference type="SAM" id="Phobius"/>
    </source>
</evidence>
<accession>A0A9D2MQ27</accession>